<name>A0A0M0JM81_9EUKA</name>
<proteinExistence type="predicted"/>
<evidence type="ECO:0000256" key="1">
    <source>
        <dbReference type="SAM" id="MobiDB-lite"/>
    </source>
</evidence>
<evidence type="ECO:0000313" key="2">
    <source>
        <dbReference type="EMBL" id="KOO27368.1"/>
    </source>
</evidence>
<keyword evidence="3" id="KW-1185">Reference proteome</keyword>
<evidence type="ECO:0000313" key="3">
    <source>
        <dbReference type="Proteomes" id="UP000037460"/>
    </source>
</evidence>
<accession>A0A0M0JM81</accession>
<dbReference type="EMBL" id="JWZX01002725">
    <property type="protein sequence ID" value="KOO27368.1"/>
    <property type="molecule type" value="Genomic_DNA"/>
</dbReference>
<protein>
    <submittedName>
        <fullName evidence="2">Uncharacterized protein</fullName>
    </submittedName>
</protein>
<feature type="compositionally biased region" description="Low complexity" evidence="1">
    <location>
        <begin position="31"/>
        <end position="42"/>
    </location>
</feature>
<comment type="caution">
    <text evidence="2">The sequence shown here is derived from an EMBL/GenBank/DDBJ whole genome shotgun (WGS) entry which is preliminary data.</text>
</comment>
<sequence length="99" mass="11485">MLRYMRLKQRDRYRDVIAGLGIRATKQFDPTMSSHTMESSTTYKPKKRKKRATPYGDAKSPKGRTRLVQHAVRQRRLLKRRQKAALLKAAAVDKKEGSL</sequence>
<dbReference type="AlphaFoldDB" id="A0A0M0JM81"/>
<reference evidence="3" key="1">
    <citation type="journal article" date="2015" name="PLoS Genet.">
        <title>Genome Sequence and Transcriptome Analyses of Chrysochromulina tobin: Metabolic Tools for Enhanced Algal Fitness in the Prominent Order Prymnesiales (Haptophyceae).</title>
        <authorList>
            <person name="Hovde B.T."/>
            <person name="Deodato C.R."/>
            <person name="Hunsperger H.M."/>
            <person name="Ryken S.A."/>
            <person name="Yost W."/>
            <person name="Jha R.K."/>
            <person name="Patterson J."/>
            <person name="Monnat R.J. Jr."/>
            <person name="Barlow S.B."/>
            <person name="Starkenburg S.R."/>
            <person name="Cattolico R.A."/>
        </authorList>
    </citation>
    <scope>NUCLEOTIDE SEQUENCE</scope>
    <source>
        <strain evidence="3">CCMP291</strain>
    </source>
</reference>
<feature type="region of interest" description="Disordered" evidence="1">
    <location>
        <begin position="28"/>
        <end position="66"/>
    </location>
</feature>
<organism evidence="2 3">
    <name type="scientific">Chrysochromulina tobinii</name>
    <dbReference type="NCBI Taxonomy" id="1460289"/>
    <lineage>
        <taxon>Eukaryota</taxon>
        <taxon>Haptista</taxon>
        <taxon>Haptophyta</taxon>
        <taxon>Prymnesiophyceae</taxon>
        <taxon>Prymnesiales</taxon>
        <taxon>Chrysochromulinaceae</taxon>
        <taxon>Chrysochromulina</taxon>
    </lineage>
</organism>
<dbReference type="Proteomes" id="UP000037460">
    <property type="component" value="Unassembled WGS sequence"/>
</dbReference>
<gene>
    <name evidence="2" type="ORF">Ctob_012788</name>
</gene>